<proteinExistence type="predicted"/>
<gene>
    <name evidence="1" type="ORF">EVAR_23440_1</name>
</gene>
<sequence length="125" mass="13658">MKQLALISRYACLCDQSAESPRAANTLRLSVVIASVTTVISGPRPSIPQSKIKRFWEAIGCISGRVNKYLRSVTTVVNGPRPSIPQSKIKRFWKAIGCISGRVNKYLRSVTTVVSGPDPQSLSLK</sequence>
<reference evidence="1 2" key="1">
    <citation type="journal article" date="2019" name="Commun. Biol.">
        <title>The bagworm genome reveals a unique fibroin gene that provides high tensile strength.</title>
        <authorList>
            <person name="Kono N."/>
            <person name="Nakamura H."/>
            <person name="Ohtoshi R."/>
            <person name="Tomita M."/>
            <person name="Numata K."/>
            <person name="Arakawa K."/>
        </authorList>
    </citation>
    <scope>NUCLEOTIDE SEQUENCE [LARGE SCALE GENOMIC DNA]</scope>
</reference>
<organism evidence="1 2">
    <name type="scientific">Eumeta variegata</name>
    <name type="common">Bagworm moth</name>
    <name type="synonym">Eumeta japonica</name>
    <dbReference type="NCBI Taxonomy" id="151549"/>
    <lineage>
        <taxon>Eukaryota</taxon>
        <taxon>Metazoa</taxon>
        <taxon>Ecdysozoa</taxon>
        <taxon>Arthropoda</taxon>
        <taxon>Hexapoda</taxon>
        <taxon>Insecta</taxon>
        <taxon>Pterygota</taxon>
        <taxon>Neoptera</taxon>
        <taxon>Endopterygota</taxon>
        <taxon>Lepidoptera</taxon>
        <taxon>Glossata</taxon>
        <taxon>Ditrysia</taxon>
        <taxon>Tineoidea</taxon>
        <taxon>Psychidae</taxon>
        <taxon>Oiketicinae</taxon>
        <taxon>Eumeta</taxon>
    </lineage>
</organism>
<accession>A0A4C1UKJ6</accession>
<protein>
    <submittedName>
        <fullName evidence="1">Uncharacterized protein</fullName>
    </submittedName>
</protein>
<dbReference type="EMBL" id="BGZK01000183">
    <property type="protein sequence ID" value="GBP26670.1"/>
    <property type="molecule type" value="Genomic_DNA"/>
</dbReference>
<name>A0A4C1UKJ6_EUMVA</name>
<dbReference type="Proteomes" id="UP000299102">
    <property type="component" value="Unassembled WGS sequence"/>
</dbReference>
<evidence type="ECO:0000313" key="2">
    <source>
        <dbReference type="Proteomes" id="UP000299102"/>
    </source>
</evidence>
<keyword evidence="2" id="KW-1185">Reference proteome</keyword>
<evidence type="ECO:0000313" key="1">
    <source>
        <dbReference type="EMBL" id="GBP26670.1"/>
    </source>
</evidence>
<dbReference type="AlphaFoldDB" id="A0A4C1UKJ6"/>
<comment type="caution">
    <text evidence="1">The sequence shown here is derived from an EMBL/GenBank/DDBJ whole genome shotgun (WGS) entry which is preliminary data.</text>
</comment>